<dbReference type="Proteomes" id="UP000251558">
    <property type="component" value="Unassembled WGS sequence"/>
</dbReference>
<dbReference type="OrthoDB" id="7596165at2"/>
<evidence type="ECO:0000313" key="2">
    <source>
        <dbReference type="Proteomes" id="UP000251558"/>
    </source>
</evidence>
<reference evidence="1 2" key="2">
    <citation type="submission" date="2018-07" db="EMBL/GenBank/DDBJ databases">
        <title>Diversity of Mesorhizobium strains in Brazil.</title>
        <authorList>
            <person name="Helene L.C.F."/>
            <person name="Dall'Agnol R."/>
            <person name="Delamuta J.R.M."/>
            <person name="Hungria M."/>
        </authorList>
    </citation>
    <scope>NUCLEOTIDE SEQUENCE [LARGE SCALE GENOMIC DNA]</scope>
    <source>
        <strain evidence="1 2">AC99b</strain>
    </source>
</reference>
<accession>A0A330HQ02</accession>
<comment type="caution">
    <text evidence="1">The sequence shown here is derived from an EMBL/GenBank/DDBJ whole genome shotgun (WGS) entry which is preliminary data.</text>
</comment>
<keyword evidence="2" id="KW-1185">Reference proteome</keyword>
<dbReference type="EMBL" id="QMBP01000005">
    <property type="protein sequence ID" value="RAZ90585.1"/>
    <property type="molecule type" value="Genomic_DNA"/>
</dbReference>
<evidence type="ECO:0008006" key="3">
    <source>
        <dbReference type="Google" id="ProtNLM"/>
    </source>
</evidence>
<dbReference type="AlphaFoldDB" id="A0A330HQ02"/>
<proteinExistence type="predicted"/>
<reference evidence="2" key="1">
    <citation type="submission" date="2018-06" db="EMBL/GenBank/DDBJ databases">
        <authorList>
            <person name="Helene L.C."/>
            <person name="Dall'Agnol R."/>
            <person name="Delamuta J.R."/>
            <person name="Hungria M."/>
        </authorList>
    </citation>
    <scope>NUCLEOTIDE SEQUENCE [LARGE SCALE GENOMIC DNA]</scope>
    <source>
        <strain evidence="2">AC99b</strain>
    </source>
</reference>
<gene>
    <name evidence="1" type="ORF">DPM33_13880</name>
</gene>
<protein>
    <recommendedName>
        <fullName evidence="3">PARP-type domain-containing protein</fullName>
    </recommendedName>
</protein>
<organism evidence="1 2">
    <name type="scientific">Mesorhizobium hawassense</name>
    <dbReference type="NCBI Taxonomy" id="1209954"/>
    <lineage>
        <taxon>Bacteria</taxon>
        <taxon>Pseudomonadati</taxon>
        <taxon>Pseudomonadota</taxon>
        <taxon>Alphaproteobacteria</taxon>
        <taxon>Hyphomicrobiales</taxon>
        <taxon>Phyllobacteriaceae</taxon>
        <taxon>Mesorhizobium</taxon>
    </lineage>
</organism>
<dbReference type="RefSeq" id="WP_112097992.1">
    <property type="nucleotide sequence ID" value="NZ_QMBP01000005.1"/>
</dbReference>
<sequence length="70" mass="8019">MTNNDGIQCWFCGTGIEKEDTQAVEVSLRNLWSNEDDPPKQYFWLHSVCALEKLQGKGPKLDLDVFTDSR</sequence>
<evidence type="ECO:0000313" key="1">
    <source>
        <dbReference type="EMBL" id="RAZ90585.1"/>
    </source>
</evidence>
<name>A0A330HQ02_9HYPH</name>